<dbReference type="InterPro" id="IPR008909">
    <property type="entry name" value="DALR_anticod-bd"/>
</dbReference>
<dbReference type="Pfam" id="PF05746">
    <property type="entry name" value="DALR_1"/>
    <property type="match status" value="1"/>
</dbReference>
<dbReference type="InterPro" id="IPR014729">
    <property type="entry name" value="Rossmann-like_a/b/a_fold"/>
</dbReference>
<evidence type="ECO:0000313" key="14">
    <source>
        <dbReference type="Proteomes" id="UP000182521"/>
    </source>
</evidence>
<evidence type="ECO:0000313" key="13">
    <source>
        <dbReference type="EMBL" id="APC96661.1"/>
    </source>
</evidence>
<evidence type="ECO:0000259" key="11">
    <source>
        <dbReference type="SMART" id="SM00836"/>
    </source>
</evidence>
<dbReference type="CDD" id="cd00671">
    <property type="entry name" value="ArgRS_core"/>
    <property type="match status" value="1"/>
</dbReference>
<keyword evidence="14" id="KW-1185">Reference proteome</keyword>
<dbReference type="Proteomes" id="UP000182521">
    <property type="component" value="Chromosome"/>
</dbReference>
<dbReference type="EC" id="6.1.1.19" evidence="9"/>
<keyword evidence="5 9" id="KW-0067">ATP-binding</keyword>
<dbReference type="SUPFAM" id="SSF55190">
    <property type="entry name" value="Arginyl-tRNA synthetase (ArgRS), N-terminal 'additional' domain"/>
    <property type="match status" value="1"/>
</dbReference>
<dbReference type="HAMAP" id="MF_00123">
    <property type="entry name" value="Arg_tRNA_synth"/>
    <property type="match status" value="1"/>
</dbReference>
<evidence type="ECO:0000259" key="12">
    <source>
        <dbReference type="SMART" id="SM01016"/>
    </source>
</evidence>
<dbReference type="InterPro" id="IPR005148">
    <property type="entry name" value="Arg-tRNA-synth_N"/>
</dbReference>
<dbReference type="FunFam" id="3.40.50.620:FF:000116">
    <property type="entry name" value="Arginine--tRNA ligase"/>
    <property type="match status" value="1"/>
</dbReference>
<dbReference type="PANTHER" id="PTHR11956">
    <property type="entry name" value="ARGINYL-TRNA SYNTHETASE"/>
    <property type="match status" value="1"/>
</dbReference>
<dbReference type="GO" id="GO:0005737">
    <property type="term" value="C:cytoplasm"/>
    <property type="evidence" value="ECO:0007669"/>
    <property type="project" value="UniProtKB-SubCell"/>
</dbReference>
<dbReference type="Gene3D" id="1.10.730.10">
    <property type="entry name" value="Isoleucyl-tRNA Synthetase, Domain 1"/>
    <property type="match status" value="1"/>
</dbReference>
<evidence type="ECO:0000256" key="7">
    <source>
        <dbReference type="ARBA" id="ARBA00023146"/>
    </source>
</evidence>
<evidence type="ECO:0000256" key="4">
    <source>
        <dbReference type="ARBA" id="ARBA00022741"/>
    </source>
</evidence>
<comment type="catalytic activity">
    <reaction evidence="8 9">
        <text>tRNA(Arg) + L-arginine + ATP = L-arginyl-tRNA(Arg) + AMP + diphosphate</text>
        <dbReference type="Rhea" id="RHEA:20301"/>
        <dbReference type="Rhea" id="RHEA-COMP:9658"/>
        <dbReference type="Rhea" id="RHEA-COMP:9673"/>
        <dbReference type="ChEBI" id="CHEBI:30616"/>
        <dbReference type="ChEBI" id="CHEBI:32682"/>
        <dbReference type="ChEBI" id="CHEBI:33019"/>
        <dbReference type="ChEBI" id="CHEBI:78442"/>
        <dbReference type="ChEBI" id="CHEBI:78513"/>
        <dbReference type="ChEBI" id="CHEBI:456215"/>
        <dbReference type="EC" id="6.1.1.19"/>
    </reaction>
</comment>
<sequence>MNIETYLSEILKESFEKLGYNSTLAKAVVSTREGVGHFQCNAAMPLAKFAKKAPNIIAQEIIDNIEDKDIFLEMVVANPGFINMTLAPEFLAKLSTSFNKANKFGYSKDMQPKKIVLDFGGPNVAKPMHVGHIRSTLIGDCLQRLYKFCGDEVVSDVHLGDWGTQMGMLIEEIKLKSPDLIYFNESYDGEYPKDSPVTVSELAEIYPKASKRCKSDKDEMEKARQATYELQQGRKGYRALWQHFVDVSVQAVKNDFAGLGVTFDLWLGESDSNKYVSEVVSFLKNKGLIYEDDGAWIVDTGQEDIPPLIVIKSDGAIMYGTTDLATLWQRQKDFNPDKIVYVVDKRQSLHFKQVFAVAKRAGIVNEGCELKHVAFGTVNGKDGKPFKTREGGVMHLKDLIEQAKSRARERMQDENYDEALVNQIAMATIKFGDLVNTYTSDYVFDLDKFSKYEGKTGPYLLYTAVRVKSIIRKLFGESFDLNALVNNFDILSATNEHEEKLQLQLIQFPLAVARTYEKSEPHHLCEYAYSLANTFSKFYVNCPILAEEDEEIKSSRIAMSVATLKAMTLTLNMLGISIPEKM</sequence>
<proteinExistence type="inferred from homology"/>
<keyword evidence="7 9" id="KW-0030">Aminoacyl-tRNA synthetase</keyword>
<evidence type="ECO:0000256" key="9">
    <source>
        <dbReference type="HAMAP-Rule" id="MF_00123"/>
    </source>
</evidence>
<dbReference type="GO" id="GO:0006420">
    <property type="term" value="P:arginyl-tRNA aminoacylation"/>
    <property type="evidence" value="ECO:0007669"/>
    <property type="project" value="UniProtKB-UniRule"/>
</dbReference>
<dbReference type="InterPro" id="IPR001412">
    <property type="entry name" value="aa-tRNA-synth_I_CS"/>
</dbReference>
<dbReference type="PROSITE" id="PS00178">
    <property type="entry name" value="AA_TRNA_LIGASE_I"/>
    <property type="match status" value="1"/>
</dbReference>
<gene>
    <name evidence="9 13" type="primary">argS</name>
    <name evidence="13" type="ORF">KX01_1728</name>
</gene>
<dbReference type="GO" id="GO:0005524">
    <property type="term" value="F:ATP binding"/>
    <property type="evidence" value="ECO:0007669"/>
    <property type="project" value="UniProtKB-UniRule"/>
</dbReference>
<dbReference type="STRING" id="1542390.KX01_1728"/>
<dbReference type="SUPFAM" id="SSF52374">
    <property type="entry name" value="Nucleotidylyl transferase"/>
    <property type="match status" value="1"/>
</dbReference>
<feature type="domain" description="DALR anticodon binding" evidence="11">
    <location>
        <begin position="460"/>
        <end position="582"/>
    </location>
</feature>
<feature type="domain" description="Arginyl tRNA synthetase N-terminal" evidence="12">
    <location>
        <begin position="1"/>
        <end position="86"/>
    </location>
</feature>
<comment type="similarity">
    <text evidence="1 9 10">Belongs to the class-I aminoacyl-tRNA synthetase family.</text>
</comment>
<keyword evidence="4 9" id="KW-0547">Nucleotide-binding</keyword>
<dbReference type="OrthoDB" id="9803211at2"/>
<dbReference type="Pfam" id="PF03485">
    <property type="entry name" value="Arg_tRNA_synt_N"/>
    <property type="match status" value="1"/>
</dbReference>
<evidence type="ECO:0000256" key="5">
    <source>
        <dbReference type="ARBA" id="ARBA00022840"/>
    </source>
</evidence>
<dbReference type="PANTHER" id="PTHR11956:SF5">
    <property type="entry name" value="ARGININE--TRNA LIGASE, CYTOPLASMIC"/>
    <property type="match status" value="1"/>
</dbReference>
<reference evidence="14" key="1">
    <citation type="submission" date="2014-10" db="EMBL/GenBank/DDBJ databases">
        <authorList>
            <person name="Kuske C.R."/>
            <person name="Challacombe J.F."/>
            <person name="Daligault H.E."/>
            <person name="Davenport K.W."/>
            <person name="Johnson S.L."/>
            <person name="Siddaramappa S."/>
            <person name="Petersen J.M."/>
        </authorList>
    </citation>
    <scope>NUCLEOTIDE SEQUENCE [LARGE SCALE GENOMIC DNA]</scope>
    <source>
        <strain evidence="14">CA97-1460</strain>
    </source>
</reference>
<dbReference type="NCBIfam" id="TIGR00456">
    <property type="entry name" value="argS"/>
    <property type="match status" value="1"/>
</dbReference>
<dbReference type="EMBL" id="CP009654">
    <property type="protein sequence ID" value="APC96661.1"/>
    <property type="molecule type" value="Genomic_DNA"/>
</dbReference>
<dbReference type="Gene3D" id="3.40.50.620">
    <property type="entry name" value="HUPs"/>
    <property type="match status" value="1"/>
</dbReference>
<dbReference type="InterPro" id="IPR009080">
    <property type="entry name" value="tRNAsynth_Ia_anticodon-bd"/>
</dbReference>
<organism evidence="13 14">
    <name type="scientific">Francisella frigiditurris</name>
    <dbReference type="NCBI Taxonomy" id="1542390"/>
    <lineage>
        <taxon>Bacteria</taxon>
        <taxon>Pseudomonadati</taxon>
        <taxon>Pseudomonadota</taxon>
        <taxon>Gammaproteobacteria</taxon>
        <taxon>Thiotrichales</taxon>
        <taxon>Francisellaceae</taxon>
        <taxon>Francisella</taxon>
    </lineage>
</organism>
<dbReference type="GO" id="GO:0004814">
    <property type="term" value="F:arginine-tRNA ligase activity"/>
    <property type="evidence" value="ECO:0007669"/>
    <property type="project" value="UniProtKB-UniRule"/>
</dbReference>
<accession>A0A1J0KSA5</accession>
<evidence type="ECO:0000256" key="3">
    <source>
        <dbReference type="ARBA" id="ARBA00022598"/>
    </source>
</evidence>
<dbReference type="SUPFAM" id="SSF47323">
    <property type="entry name" value="Anticodon-binding domain of a subclass of class I aminoacyl-tRNA synthetases"/>
    <property type="match status" value="1"/>
</dbReference>
<feature type="short sequence motif" description="'HIGH' region" evidence="9">
    <location>
        <begin position="122"/>
        <end position="132"/>
    </location>
</feature>
<keyword evidence="3 9" id="KW-0436">Ligase</keyword>
<evidence type="ECO:0000256" key="10">
    <source>
        <dbReference type="RuleBase" id="RU363038"/>
    </source>
</evidence>
<dbReference type="SMART" id="SM00836">
    <property type="entry name" value="DALR_1"/>
    <property type="match status" value="1"/>
</dbReference>
<keyword evidence="6 9" id="KW-0648">Protein biosynthesis</keyword>
<dbReference type="Pfam" id="PF00750">
    <property type="entry name" value="tRNA-synt_1d"/>
    <property type="match status" value="1"/>
</dbReference>
<dbReference type="SMART" id="SM01016">
    <property type="entry name" value="Arg_tRNA_synt_N"/>
    <property type="match status" value="1"/>
</dbReference>
<dbReference type="InterPro" id="IPR035684">
    <property type="entry name" value="ArgRS_core"/>
</dbReference>
<evidence type="ECO:0000256" key="6">
    <source>
        <dbReference type="ARBA" id="ARBA00022917"/>
    </source>
</evidence>
<dbReference type="PRINTS" id="PR01038">
    <property type="entry name" value="TRNASYNTHARG"/>
</dbReference>
<comment type="subcellular location">
    <subcellularLocation>
        <location evidence="9">Cytoplasm</location>
    </subcellularLocation>
</comment>
<dbReference type="KEGG" id="frc:KX01_1728"/>
<dbReference type="InterPro" id="IPR001278">
    <property type="entry name" value="Arg-tRNA-ligase"/>
</dbReference>
<dbReference type="InterPro" id="IPR036695">
    <property type="entry name" value="Arg-tRNA-synth_N_sf"/>
</dbReference>
<evidence type="ECO:0000256" key="8">
    <source>
        <dbReference type="ARBA" id="ARBA00049339"/>
    </source>
</evidence>
<evidence type="ECO:0000256" key="2">
    <source>
        <dbReference type="ARBA" id="ARBA00022490"/>
    </source>
</evidence>
<dbReference type="RefSeq" id="WP_071664584.1">
    <property type="nucleotide sequence ID" value="NZ_CP009654.1"/>
</dbReference>
<dbReference type="AlphaFoldDB" id="A0A1J0KSA5"/>
<comment type="subunit">
    <text evidence="9">Monomer.</text>
</comment>
<evidence type="ECO:0000256" key="1">
    <source>
        <dbReference type="ARBA" id="ARBA00005594"/>
    </source>
</evidence>
<keyword evidence="2 9" id="KW-0963">Cytoplasm</keyword>
<dbReference type="Gene3D" id="3.30.1360.70">
    <property type="entry name" value="Arginyl tRNA synthetase N-terminal domain"/>
    <property type="match status" value="1"/>
</dbReference>
<protein>
    <recommendedName>
        <fullName evidence="9">Arginine--tRNA ligase</fullName>
        <ecNumber evidence="9">6.1.1.19</ecNumber>
    </recommendedName>
    <alternativeName>
        <fullName evidence="9">Arginyl-tRNA synthetase</fullName>
        <shortName evidence="9">ArgRS</shortName>
    </alternativeName>
</protein>
<name>A0A1J0KSA5_9GAMM</name>